<dbReference type="AlphaFoldDB" id="A0A3N4J583"/>
<evidence type="ECO:0000256" key="1">
    <source>
        <dbReference type="SAM" id="MobiDB-lite"/>
    </source>
</evidence>
<evidence type="ECO:0000313" key="2">
    <source>
        <dbReference type="EMBL" id="RPA89024.1"/>
    </source>
</evidence>
<name>A0A3N4J583_9PEZI</name>
<dbReference type="STRING" id="1336337.A0A3N4J583"/>
<feature type="region of interest" description="Disordered" evidence="1">
    <location>
        <begin position="1"/>
        <end position="106"/>
    </location>
</feature>
<reference evidence="2 3" key="1">
    <citation type="journal article" date="2018" name="Nat. Ecol. Evol.">
        <title>Pezizomycetes genomes reveal the molecular basis of ectomycorrhizal truffle lifestyle.</title>
        <authorList>
            <person name="Murat C."/>
            <person name="Payen T."/>
            <person name="Noel B."/>
            <person name="Kuo A."/>
            <person name="Morin E."/>
            <person name="Chen J."/>
            <person name="Kohler A."/>
            <person name="Krizsan K."/>
            <person name="Balestrini R."/>
            <person name="Da Silva C."/>
            <person name="Montanini B."/>
            <person name="Hainaut M."/>
            <person name="Levati E."/>
            <person name="Barry K.W."/>
            <person name="Belfiori B."/>
            <person name="Cichocki N."/>
            <person name="Clum A."/>
            <person name="Dockter R.B."/>
            <person name="Fauchery L."/>
            <person name="Guy J."/>
            <person name="Iotti M."/>
            <person name="Le Tacon F."/>
            <person name="Lindquist E.A."/>
            <person name="Lipzen A."/>
            <person name="Malagnac F."/>
            <person name="Mello A."/>
            <person name="Molinier V."/>
            <person name="Miyauchi S."/>
            <person name="Poulain J."/>
            <person name="Riccioni C."/>
            <person name="Rubini A."/>
            <person name="Sitrit Y."/>
            <person name="Splivallo R."/>
            <person name="Traeger S."/>
            <person name="Wang M."/>
            <person name="Zifcakova L."/>
            <person name="Wipf D."/>
            <person name="Zambonelli A."/>
            <person name="Paolocci F."/>
            <person name="Nowrousian M."/>
            <person name="Ottonello S."/>
            <person name="Baldrian P."/>
            <person name="Spatafora J.W."/>
            <person name="Henrissat B."/>
            <person name="Nagy L.G."/>
            <person name="Aury J.M."/>
            <person name="Wincker P."/>
            <person name="Grigoriev I.V."/>
            <person name="Bonfante P."/>
            <person name="Martin F.M."/>
        </authorList>
    </citation>
    <scope>NUCLEOTIDE SEQUENCE [LARGE SCALE GENOMIC DNA]</scope>
    <source>
        <strain evidence="2 3">120613-1</strain>
    </source>
</reference>
<organism evidence="2 3">
    <name type="scientific">Choiromyces venosus 120613-1</name>
    <dbReference type="NCBI Taxonomy" id="1336337"/>
    <lineage>
        <taxon>Eukaryota</taxon>
        <taxon>Fungi</taxon>
        <taxon>Dikarya</taxon>
        <taxon>Ascomycota</taxon>
        <taxon>Pezizomycotina</taxon>
        <taxon>Pezizomycetes</taxon>
        <taxon>Pezizales</taxon>
        <taxon>Tuberaceae</taxon>
        <taxon>Choiromyces</taxon>
    </lineage>
</organism>
<evidence type="ECO:0000313" key="3">
    <source>
        <dbReference type="Proteomes" id="UP000276215"/>
    </source>
</evidence>
<gene>
    <name evidence="2" type="ORF">L873DRAFT_1796351</name>
</gene>
<dbReference type="EMBL" id="ML120625">
    <property type="protein sequence ID" value="RPA89024.1"/>
    <property type="molecule type" value="Genomic_DNA"/>
</dbReference>
<accession>A0A3N4J583</accession>
<dbReference type="Proteomes" id="UP000276215">
    <property type="component" value="Unassembled WGS sequence"/>
</dbReference>
<protein>
    <submittedName>
        <fullName evidence="2">Uncharacterized protein</fullName>
    </submittedName>
</protein>
<keyword evidence="3" id="KW-1185">Reference proteome</keyword>
<sequence length="106" mass="11452">MSSSAPAENAHESQIDVVIATPEIEGEGGPSKEREKRTSKHDNRGSTSKEDMEKPLPKEPKKESSRSQGKESANASTGSEESRSKKKSKQRAREEPSDVVSGSISI</sequence>
<proteinExistence type="predicted"/>
<feature type="compositionally biased region" description="Basic and acidic residues" evidence="1">
    <location>
        <begin position="30"/>
        <end position="69"/>
    </location>
</feature>